<dbReference type="EMBL" id="CP037423">
    <property type="protein sequence ID" value="QDV43876.1"/>
    <property type="molecule type" value="Genomic_DNA"/>
</dbReference>
<evidence type="ECO:0000256" key="2">
    <source>
        <dbReference type="ARBA" id="ARBA00022649"/>
    </source>
</evidence>
<dbReference type="OrthoDB" id="9799147at2"/>
<dbReference type="InterPro" id="IPR000182">
    <property type="entry name" value="GNAT_dom"/>
</dbReference>
<keyword evidence="3 7" id="KW-0808">Transferase</keyword>
<dbReference type="InterPro" id="IPR016181">
    <property type="entry name" value="Acyl_CoA_acyltransferase"/>
</dbReference>
<name>A0A518HSR0_9BACT</name>
<dbReference type="PANTHER" id="PTHR36449:SF1">
    <property type="entry name" value="ACETYLTRANSFERASE"/>
    <property type="match status" value="1"/>
</dbReference>
<dbReference type="SUPFAM" id="SSF55729">
    <property type="entry name" value="Acyl-CoA N-acyltransferases (Nat)"/>
    <property type="match status" value="1"/>
</dbReference>
<gene>
    <name evidence="7" type="ORF">Enr13x_37360</name>
</gene>
<keyword evidence="8" id="KW-1185">Reference proteome</keyword>
<organism evidence="7 8">
    <name type="scientific">Stieleria neptunia</name>
    <dbReference type="NCBI Taxonomy" id="2527979"/>
    <lineage>
        <taxon>Bacteria</taxon>
        <taxon>Pseudomonadati</taxon>
        <taxon>Planctomycetota</taxon>
        <taxon>Planctomycetia</taxon>
        <taxon>Pirellulales</taxon>
        <taxon>Pirellulaceae</taxon>
        <taxon>Stieleria</taxon>
    </lineage>
</organism>
<sequence>MTAYRIEALANHDRKGFDCGSPELNDYLAKRVSQDVRRRFTACFVMIGKSSGEIAGYYTLSAGGVSIQDLPEHVAKKLPRYPSVPVVRLGRLAVAKPHQGKKLGGLLLFDGIRRAVKSEIAAYAIVVEAKDENAIRFYEHYGFTAFSARSNSLFLPLQQAVRDLI</sequence>
<evidence type="ECO:0000256" key="4">
    <source>
        <dbReference type="ARBA" id="ARBA00023315"/>
    </source>
</evidence>
<feature type="domain" description="N-acetyltransferase" evidence="6">
    <location>
        <begin position="1"/>
        <end position="162"/>
    </location>
</feature>
<proteinExistence type="predicted"/>
<dbReference type="Pfam" id="PF00583">
    <property type="entry name" value="Acetyltransf_1"/>
    <property type="match status" value="1"/>
</dbReference>
<reference evidence="7 8" key="1">
    <citation type="submission" date="2019-03" db="EMBL/GenBank/DDBJ databases">
        <title>Deep-cultivation of Planctomycetes and their phenomic and genomic characterization uncovers novel biology.</title>
        <authorList>
            <person name="Wiegand S."/>
            <person name="Jogler M."/>
            <person name="Boedeker C."/>
            <person name="Pinto D."/>
            <person name="Vollmers J."/>
            <person name="Rivas-Marin E."/>
            <person name="Kohn T."/>
            <person name="Peeters S.H."/>
            <person name="Heuer A."/>
            <person name="Rast P."/>
            <person name="Oberbeckmann S."/>
            <person name="Bunk B."/>
            <person name="Jeske O."/>
            <person name="Meyerdierks A."/>
            <person name="Storesund J.E."/>
            <person name="Kallscheuer N."/>
            <person name="Luecker S."/>
            <person name="Lage O.M."/>
            <person name="Pohl T."/>
            <person name="Merkel B.J."/>
            <person name="Hornburger P."/>
            <person name="Mueller R.-W."/>
            <person name="Bruemmer F."/>
            <person name="Labrenz M."/>
            <person name="Spormann A.M."/>
            <person name="Op den Camp H."/>
            <person name="Overmann J."/>
            <person name="Amann R."/>
            <person name="Jetten M.S.M."/>
            <person name="Mascher T."/>
            <person name="Medema M.H."/>
            <person name="Devos D.P."/>
            <person name="Kaster A.-K."/>
            <person name="Ovreas L."/>
            <person name="Rohde M."/>
            <person name="Galperin M.Y."/>
            <person name="Jogler C."/>
        </authorList>
    </citation>
    <scope>NUCLEOTIDE SEQUENCE [LARGE SCALE GENOMIC DNA]</scope>
    <source>
        <strain evidence="7 8">Enr13</strain>
    </source>
</reference>
<dbReference type="PROSITE" id="PS51186">
    <property type="entry name" value="GNAT"/>
    <property type="match status" value="1"/>
</dbReference>
<dbReference type="KEGG" id="snep:Enr13x_37360"/>
<accession>A0A518HSR0</accession>
<keyword evidence="1" id="KW-0678">Repressor</keyword>
<evidence type="ECO:0000256" key="3">
    <source>
        <dbReference type="ARBA" id="ARBA00022679"/>
    </source>
</evidence>
<evidence type="ECO:0000313" key="7">
    <source>
        <dbReference type="EMBL" id="QDV43876.1"/>
    </source>
</evidence>
<keyword evidence="4" id="KW-0012">Acyltransferase</keyword>
<dbReference type="Gene3D" id="3.40.630.30">
    <property type="match status" value="1"/>
</dbReference>
<keyword evidence="2" id="KW-1277">Toxin-antitoxin system</keyword>
<dbReference type="AlphaFoldDB" id="A0A518HSR0"/>
<comment type="catalytic activity">
    <reaction evidence="5">
        <text>glycyl-tRNA(Gly) + acetyl-CoA = N-acetylglycyl-tRNA(Gly) + CoA + H(+)</text>
        <dbReference type="Rhea" id="RHEA:81867"/>
        <dbReference type="Rhea" id="RHEA-COMP:9683"/>
        <dbReference type="Rhea" id="RHEA-COMP:19766"/>
        <dbReference type="ChEBI" id="CHEBI:15378"/>
        <dbReference type="ChEBI" id="CHEBI:57287"/>
        <dbReference type="ChEBI" id="CHEBI:57288"/>
        <dbReference type="ChEBI" id="CHEBI:78522"/>
        <dbReference type="ChEBI" id="CHEBI:232036"/>
    </reaction>
</comment>
<evidence type="ECO:0000256" key="5">
    <source>
        <dbReference type="ARBA" id="ARBA00049880"/>
    </source>
</evidence>
<dbReference type="Proteomes" id="UP000319004">
    <property type="component" value="Chromosome"/>
</dbReference>
<evidence type="ECO:0000256" key="1">
    <source>
        <dbReference type="ARBA" id="ARBA00022491"/>
    </source>
</evidence>
<evidence type="ECO:0000313" key="8">
    <source>
        <dbReference type="Proteomes" id="UP000319004"/>
    </source>
</evidence>
<dbReference type="RefSeq" id="WP_145388253.1">
    <property type="nucleotide sequence ID" value="NZ_CP037423.1"/>
</dbReference>
<protein>
    <submittedName>
        <fullName evidence="7">Acetyltransferase (GNAT) family protein</fullName>
    </submittedName>
</protein>
<dbReference type="GO" id="GO:0016747">
    <property type="term" value="F:acyltransferase activity, transferring groups other than amino-acyl groups"/>
    <property type="evidence" value="ECO:0007669"/>
    <property type="project" value="InterPro"/>
</dbReference>
<evidence type="ECO:0000259" key="6">
    <source>
        <dbReference type="PROSITE" id="PS51186"/>
    </source>
</evidence>
<dbReference type="PANTHER" id="PTHR36449">
    <property type="entry name" value="ACETYLTRANSFERASE-RELATED"/>
    <property type="match status" value="1"/>
</dbReference>